<organism evidence="2 3">
    <name type="scientific">Vanrija pseudolonga</name>
    <dbReference type="NCBI Taxonomy" id="143232"/>
    <lineage>
        <taxon>Eukaryota</taxon>
        <taxon>Fungi</taxon>
        <taxon>Dikarya</taxon>
        <taxon>Basidiomycota</taxon>
        <taxon>Agaricomycotina</taxon>
        <taxon>Tremellomycetes</taxon>
        <taxon>Trichosporonales</taxon>
        <taxon>Trichosporonaceae</taxon>
        <taxon>Vanrija</taxon>
    </lineage>
</organism>
<accession>A0AAF0YF91</accession>
<keyword evidence="3" id="KW-1185">Reference proteome</keyword>
<name>A0AAF0YF91_9TREE</name>
<gene>
    <name evidence="2" type="primary">FMP25</name>
    <name evidence="2" type="ORF">LOC62_05G007389</name>
</gene>
<dbReference type="InterPro" id="IPR000408">
    <property type="entry name" value="Reg_chr_condens"/>
</dbReference>
<proteinExistence type="predicted"/>
<evidence type="ECO:0000313" key="2">
    <source>
        <dbReference type="EMBL" id="WOO83869.1"/>
    </source>
</evidence>
<dbReference type="InterPro" id="IPR009091">
    <property type="entry name" value="RCC1/BLIP-II"/>
</dbReference>
<dbReference type="InterPro" id="IPR053245">
    <property type="entry name" value="MitoProcess-Associated"/>
</dbReference>
<reference evidence="2" key="1">
    <citation type="submission" date="2023-10" db="EMBL/GenBank/DDBJ databases">
        <authorList>
            <person name="Noh H."/>
        </authorList>
    </citation>
    <scope>NUCLEOTIDE SEQUENCE</scope>
    <source>
        <strain evidence="2">DUCC4014</strain>
    </source>
</reference>
<feature type="repeat" description="RCC1" evidence="1">
    <location>
        <begin position="308"/>
        <end position="368"/>
    </location>
</feature>
<dbReference type="PANTHER" id="PTHR47563:SF1">
    <property type="entry name" value="PROTEIN FMP25, MITOCHONDRIAL"/>
    <property type="match status" value="1"/>
</dbReference>
<dbReference type="PANTHER" id="PTHR47563">
    <property type="entry name" value="PROTEIN FMP25, MITOCHONDRIAL"/>
    <property type="match status" value="1"/>
</dbReference>
<dbReference type="PROSITE" id="PS50012">
    <property type="entry name" value="RCC1_3"/>
    <property type="match status" value="1"/>
</dbReference>
<evidence type="ECO:0000256" key="1">
    <source>
        <dbReference type="PROSITE-ProRule" id="PRU00235"/>
    </source>
</evidence>
<dbReference type="GeneID" id="87810562"/>
<dbReference type="Gene3D" id="2.130.10.30">
    <property type="entry name" value="Regulator of chromosome condensation 1/beta-lactamase-inhibitor protein II"/>
    <property type="match status" value="1"/>
</dbReference>
<dbReference type="SUPFAM" id="SSF50985">
    <property type="entry name" value="RCC1/BLIP-II"/>
    <property type="match status" value="1"/>
</dbReference>
<dbReference type="GO" id="GO:0034551">
    <property type="term" value="P:mitochondrial respiratory chain complex III assembly"/>
    <property type="evidence" value="ECO:0007669"/>
    <property type="project" value="TreeGrafter"/>
</dbReference>
<dbReference type="Proteomes" id="UP000827549">
    <property type="component" value="Chromosome 5"/>
</dbReference>
<dbReference type="GO" id="GO:0005743">
    <property type="term" value="C:mitochondrial inner membrane"/>
    <property type="evidence" value="ECO:0007669"/>
    <property type="project" value="TreeGrafter"/>
</dbReference>
<protein>
    <submittedName>
        <fullName evidence="2">Protein FMP25, mitochondrial</fullName>
    </submittedName>
</protein>
<sequence>MSSSAFRSFGARAVPLTTAAVVTLAAYTLHAQSGTRWAAKLDDTPFELVANQPLKVPRINFAGVPSTITPLVWGNNEFQTLLPDFNKRVVKAPTFATHLGATPLRDLMIQEKYGAAIDARGDLWMWGAGHDPSGNVNRSLRGKKLTTIAAAPGKVFVLSKDGRLFVVSADRAFQDQGKAPRNWWKKLTTRDPLVDFVKLKAADGFHWGESWQQIAVGRHHLIAVTNKGRTFSLPLSNAANSHRQLGTKQVFAVVPEDAVEAIAQSPNLPPESDPRFATKLTEIPALSGIRIAQVAASDRSSFVRTPEGRVLGFGANDFGQIGLGTYSTVAIVPTPVEIQLSKAYPSGTTVKCTGVAAGAQSTLFTVERVDSKTGATLVDILSCGNGQSGTLGNGLWSSAMFAPQKVKSLSGLQEYSEKTKSITALGVYSLSIAPSPNTHAFGAIDSVQNADAKGVKAGLFGRDVMEWGGNADYQLGNGKRSSLAVPAYLESPLPRAADKVEEKPDGEVVSRLSLHQNTADAYDLSGNLIKRGVRAEETIVAGYSCSVLYNKIVS</sequence>
<dbReference type="RefSeq" id="XP_062629895.1">
    <property type="nucleotide sequence ID" value="XM_062773911.1"/>
</dbReference>
<dbReference type="Pfam" id="PF00415">
    <property type="entry name" value="RCC1"/>
    <property type="match status" value="1"/>
</dbReference>
<dbReference type="EMBL" id="CP086718">
    <property type="protein sequence ID" value="WOO83869.1"/>
    <property type="molecule type" value="Genomic_DNA"/>
</dbReference>
<evidence type="ECO:0000313" key="3">
    <source>
        <dbReference type="Proteomes" id="UP000827549"/>
    </source>
</evidence>
<dbReference type="AlphaFoldDB" id="A0AAF0YF91"/>